<dbReference type="GO" id="GO:0030148">
    <property type="term" value="P:sphingolipid biosynthetic process"/>
    <property type="evidence" value="ECO:0007669"/>
    <property type="project" value="TreeGrafter"/>
</dbReference>
<accession>A0A7S3PPA7</accession>
<feature type="transmembrane region" description="Helical" evidence="10">
    <location>
        <begin position="285"/>
        <end position="308"/>
    </location>
</feature>
<name>A0A7S3PPA7_9STRA</name>
<organism evidence="11">
    <name type="scientific">Aplanochytrium stocchinoi</name>
    <dbReference type="NCBI Taxonomy" id="215587"/>
    <lineage>
        <taxon>Eukaryota</taxon>
        <taxon>Sar</taxon>
        <taxon>Stramenopiles</taxon>
        <taxon>Bigyra</taxon>
        <taxon>Labyrinthulomycetes</taxon>
        <taxon>Thraustochytrida</taxon>
        <taxon>Thraustochytriidae</taxon>
        <taxon>Aplanochytrium</taxon>
    </lineage>
</organism>
<dbReference type="Pfam" id="PF01151">
    <property type="entry name" value="ELO"/>
    <property type="match status" value="1"/>
</dbReference>
<feature type="transmembrane region" description="Helical" evidence="10">
    <location>
        <begin position="338"/>
        <end position="360"/>
    </location>
</feature>
<evidence type="ECO:0000256" key="5">
    <source>
        <dbReference type="ARBA" id="ARBA00022832"/>
    </source>
</evidence>
<evidence type="ECO:0000256" key="2">
    <source>
        <dbReference type="ARBA" id="ARBA00022516"/>
    </source>
</evidence>
<dbReference type="GO" id="GO:0019367">
    <property type="term" value="P:fatty acid elongation, saturated fatty acid"/>
    <property type="evidence" value="ECO:0007669"/>
    <property type="project" value="TreeGrafter"/>
</dbReference>
<feature type="transmembrane region" description="Helical" evidence="10">
    <location>
        <begin position="314"/>
        <end position="331"/>
    </location>
</feature>
<keyword evidence="2 10" id="KW-0444">Lipid biosynthesis</keyword>
<comment type="catalytic activity">
    <reaction evidence="10">
        <text>an acyl-CoA + malonyl-CoA + H(+) = a 3-oxoacyl-CoA + CO2 + CoA</text>
        <dbReference type="Rhea" id="RHEA:50252"/>
        <dbReference type="ChEBI" id="CHEBI:15378"/>
        <dbReference type="ChEBI" id="CHEBI:16526"/>
        <dbReference type="ChEBI" id="CHEBI:57287"/>
        <dbReference type="ChEBI" id="CHEBI:57384"/>
        <dbReference type="ChEBI" id="CHEBI:58342"/>
        <dbReference type="ChEBI" id="CHEBI:90726"/>
    </reaction>
    <physiologicalReaction direction="left-to-right" evidence="10">
        <dbReference type="Rhea" id="RHEA:50253"/>
    </physiologicalReaction>
</comment>
<evidence type="ECO:0000313" key="11">
    <source>
        <dbReference type="EMBL" id="CAE0446019.1"/>
    </source>
</evidence>
<evidence type="ECO:0000256" key="9">
    <source>
        <dbReference type="ARBA" id="ARBA00023160"/>
    </source>
</evidence>
<evidence type="ECO:0000256" key="4">
    <source>
        <dbReference type="ARBA" id="ARBA00022692"/>
    </source>
</evidence>
<gene>
    <name evidence="11" type="ORF">ASTO00021_LOCUS16027</name>
</gene>
<evidence type="ECO:0000256" key="8">
    <source>
        <dbReference type="ARBA" id="ARBA00023136"/>
    </source>
</evidence>
<protein>
    <recommendedName>
        <fullName evidence="10">Elongation of fatty acids protein</fullName>
        <ecNumber evidence="10">2.3.1.-</ecNumber>
    </recommendedName>
</protein>
<comment type="subcellular location">
    <subcellularLocation>
        <location evidence="1">Membrane</location>
        <topology evidence="1">Multi-pass membrane protein</topology>
    </subcellularLocation>
</comment>
<keyword evidence="6 10" id="KW-1133">Transmembrane helix</keyword>
<dbReference type="AlphaFoldDB" id="A0A7S3PPA7"/>
<feature type="transmembrane region" description="Helical" evidence="10">
    <location>
        <begin position="120"/>
        <end position="140"/>
    </location>
</feature>
<dbReference type="GO" id="GO:0034626">
    <property type="term" value="P:fatty acid elongation, polyunsaturated fatty acid"/>
    <property type="evidence" value="ECO:0007669"/>
    <property type="project" value="TreeGrafter"/>
</dbReference>
<dbReference type="GO" id="GO:0009922">
    <property type="term" value="F:fatty acid elongase activity"/>
    <property type="evidence" value="ECO:0007669"/>
    <property type="project" value="InterPro"/>
</dbReference>
<comment type="caution">
    <text evidence="10">Lacks conserved residue(s) required for the propagation of feature annotation.</text>
</comment>
<dbReference type="PANTHER" id="PTHR11157">
    <property type="entry name" value="FATTY ACID ACYL TRANSFERASE-RELATED"/>
    <property type="match status" value="1"/>
</dbReference>
<comment type="similarity">
    <text evidence="10">Belongs to the ELO family.</text>
</comment>
<dbReference type="EMBL" id="HBIN01020933">
    <property type="protein sequence ID" value="CAE0446019.1"/>
    <property type="molecule type" value="Transcribed_RNA"/>
</dbReference>
<dbReference type="GO" id="GO:0034625">
    <property type="term" value="P:fatty acid elongation, monounsaturated fatty acid"/>
    <property type="evidence" value="ECO:0007669"/>
    <property type="project" value="TreeGrafter"/>
</dbReference>
<sequence length="439" mass="50357">MNGDTSKKELSGRVVALEGITGNLEKLLRKVNESFDKVLENQAEMEQNMGEMKVAVDKLCYRKRGDSLEKFALQAEESCGVNPDAMRSNQLLGESGKKVKAVDDEMKKERKRKQAFGSQVYKVYCLVFAVLMVLSFMKLIPITSYEQHSMNIWTPEYYKSQAMWYRENMHIPFLLSGLYLVVIFGIQSFLKTRKPFNFRNPLALWSLAIGLFSLMGSLRTVPVLAKLIYTRGFGEVVCADTRDDWLFGAEGAGIWTVFFIWSKIPELIDTLFIVLRKRKLITLHWYHHITVMTFCWHSAATFCINGIFYAAMNFTVHAFMYIFYCLAALGYRPTSFAMYITIIQILQMFAGTAITSYVAYHMKFISPQPLFENFGSLEWNINPNVAFDDTPKCKVNATNAVAGFSMYLSYLWLFCVFFYFAYLKPKRTSTAVGTGKKTN</sequence>
<proteinExistence type="inferred from homology"/>
<dbReference type="PANTHER" id="PTHR11157:SF17">
    <property type="entry name" value="ELONGATION OF VERY LONG CHAIN FATTY ACIDS PROTEIN 6"/>
    <property type="match status" value="1"/>
</dbReference>
<dbReference type="GO" id="GO:0042761">
    <property type="term" value="P:very long-chain fatty acid biosynthetic process"/>
    <property type="evidence" value="ECO:0007669"/>
    <property type="project" value="TreeGrafter"/>
</dbReference>
<keyword evidence="8 10" id="KW-0472">Membrane</keyword>
<keyword evidence="4 10" id="KW-0812">Transmembrane</keyword>
<keyword evidence="7 10" id="KW-0443">Lipid metabolism</keyword>
<evidence type="ECO:0000256" key="10">
    <source>
        <dbReference type="RuleBase" id="RU361115"/>
    </source>
</evidence>
<feature type="transmembrane region" description="Helical" evidence="10">
    <location>
        <begin position="245"/>
        <end position="264"/>
    </location>
</feature>
<keyword evidence="9 10" id="KW-0275">Fatty acid biosynthesis</keyword>
<dbReference type="InterPro" id="IPR002076">
    <property type="entry name" value="ELO_fam"/>
</dbReference>
<evidence type="ECO:0000256" key="3">
    <source>
        <dbReference type="ARBA" id="ARBA00022679"/>
    </source>
</evidence>
<evidence type="ECO:0000256" key="6">
    <source>
        <dbReference type="ARBA" id="ARBA00022989"/>
    </source>
</evidence>
<feature type="transmembrane region" description="Helical" evidence="10">
    <location>
        <begin position="169"/>
        <end position="190"/>
    </location>
</feature>
<evidence type="ECO:0000256" key="1">
    <source>
        <dbReference type="ARBA" id="ARBA00004141"/>
    </source>
</evidence>
<feature type="transmembrane region" description="Helical" evidence="10">
    <location>
        <begin position="404"/>
        <end position="422"/>
    </location>
</feature>
<keyword evidence="5 10" id="KW-0276">Fatty acid metabolism</keyword>
<feature type="transmembrane region" description="Helical" evidence="10">
    <location>
        <begin position="202"/>
        <end position="225"/>
    </location>
</feature>
<keyword evidence="3 10" id="KW-0808">Transferase</keyword>
<dbReference type="EC" id="2.3.1.-" evidence="10"/>
<evidence type="ECO:0000256" key="7">
    <source>
        <dbReference type="ARBA" id="ARBA00023098"/>
    </source>
</evidence>
<reference evidence="11" key="1">
    <citation type="submission" date="2021-01" db="EMBL/GenBank/DDBJ databases">
        <authorList>
            <person name="Corre E."/>
            <person name="Pelletier E."/>
            <person name="Niang G."/>
            <person name="Scheremetjew M."/>
            <person name="Finn R."/>
            <person name="Kale V."/>
            <person name="Holt S."/>
            <person name="Cochrane G."/>
            <person name="Meng A."/>
            <person name="Brown T."/>
            <person name="Cohen L."/>
        </authorList>
    </citation>
    <scope>NUCLEOTIDE SEQUENCE</scope>
    <source>
        <strain evidence="11">GSBS06</strain>
    </source>
</reference>
<dbReference type="GO" id="GO:0005789">
    <property type="term" value="C:endoplasmic reticulum membrane"/>
    <property type="evidence" value="ECO:0007669"/>
    <property type="project" value="TreeGrafter"/>
</dbReference>